<accession>A0ABM6PQN2</accession>
<evidence type="ECO:0000259" key="7">
    <source>
        <dbReference type="Pfam" id="PF02384"/>
    </source>
</evidence>
<dbReference type="InterPro" id="IPR002052">
    <property type="entry name" value="DNA_methylase_N6_adenine_CS"/>
</dbReference>
<gene>
    <name evidence="8" type="ORF">CSW10_00515</name>
</gene>
<evidence type="ECO:0000256" key="2">
    <source>
        <dbReference type="ARBA" id="ARBA00022603"/>
    </source>
</evidence>
<name>A0ABM6PQN2_9BACT</name>
<dbReference type="PROSITE" id="PS00092">
    <property type="entry name" value="N6_MTASE"/>
    <property type="match status" value="1"/>
</dbReference>
<keyword evidence="5" id="KW-0238">DNA-binding</keyword>
<keyword evidence="3" id="KW-0808">Transferase</keyword>
<proteinExistence type="predicted"/>
<dbReference type="InterPro" id="IPR029063">
    <property type="entry name" value="SAM-dependent_MTases_sf"/>
</dbReference>
<organism evidence="8 9">
    <name type="scientific">Mesomycoplasma dispar</name>
    <dbReference type="NCBI Taxonomy" id="86660"/>
    <lineage>
        <taxon>Bacteria</taxon>
        <taxon>Bacillati</taxon>
        <taxon>Mycoplasmatota</taxon>
        <taxon>Mycoplasmoidales</taxon>
        <taxon>Metamycoplasmataceae</taxon>
        <taxon>Mesomycoplasma</taxon>
    </lineage>
</organism>
<dbReference type="InterPro" id="IPR050953">
    <property type="entry name" value="N4_N6_ade-DNA_methylase"/>
</dbReference>
<dbReference type="PRINTS" id="PR00507">
    <property type="entry name" value="N12N6MTFRASE"/>
</dbReference>
<dbReference type="Proteomes" id="UP000224629">
    <property type="component" value="Chromosome"/>
</dbReference>
<dbReference type="Gene3D" id="3.40.50.150">
    <property type="entry name" value="Vaccinia Virus protein VP39"/>
    <property type="match status" value="1"/>
</dbReference>
<protein>
    <recommendedName>
        <fullName evidence="1">site-specific DNA-methyltransferase (adenine-specific)</fullName>
        <ecNumber evidence="1">2.1.1.72</ecNumber>
    </recommendedName>
</protein>
<sequence length="917" mass="107622">MEISKLESYLLVFKEIFSDNFFENEEKFVIKIKNEEIIIDKITKRWSLKGVKFDHQRIFSLELTENFSVIVLIAKLLQKGYKKQELYLEKSWKLGHNNSGYADVVVLKNGFPVYVFEVKDILQINNFVSCKFSNKTKQLFSYLWQDKNIEVASFYSFNFVSKTDLFFKFVTKDQKISANSIDELFENWNKNWDSTPFILKNQKFDFKTRPIQFEELKKIDYNASKLIFQQFLTILRQHSVSDKSNAFDKMINLLIAKVCDEIQENRNFSVNFQDFSGLKFQYIEGIDDDISFLKRINDLYRVGMNEYMRKQIIDYDDKTIDFYLDDESRNYSKIKEIFDNLRLKKNNAFSFIEVFDDQSFHENNLILKQVVKLIQVYKFKYNNKHQFLGDFFEELLNTSLKQEQGQFFTPLPLVEFMVKSLPIQEKIEQNIINSKAEIVPKMIDYASGSGHFLISYMDYVQKYFNSLEIKGTKDIKNKLEAYKNHPFSWVRDSVFGIEKDYRLAKTTKIATFLNGDGWATIVNGDGINKFSSDDYKGTILDTKSKKNEIFDFVIANPPYSVSGFLKNIGNNNIDESDFTLLKSLNQNSSEIEVLFVERMEHLLKSETGIGAIVLPRSILTSSKYEKLREFILKSFKIIALFESGDITFSGTTTSPIILFLQKMKTKSDYDFLVINSPKIIFQSNEKEKEFLGYQFSSNRNKLGIEVKHYNLAEKYSPLVREFFLNSKPKKLENYAFTVNISKILIKNWKKNITTIVPRYKKPGDDFIQLGKLIDEINPKNQIPESKKDKIHYLEISDLEKGLIKIKNEKIGKKIKKTQKIAVPGDLLISSLPNKDKIAISDDFFFVSPAIFVLKIKDEFIRKQLYEYIHENKNNIISNMQVFLDGFKITYAKISEYNLLNNIFVEKRFFENIELKNN</sequence>
<keyword evidence="4" id="KW-0680">Restriction system</keyword>
<evidence type="ECO:0000313" key="8">
    <source>
        <dbReference type="EMBL" id="ATP59448.1"/>
    </source>
</evidence>
<comment type="catalytic activity">
    <reaction evidence="6">
        <text>a 2'-deoxyadenosine in DNA + S-adenosyl-L-methionine = an N(6)-methyl-2'-deoxyadenosine in DNA + S-adenosyl-L-homocysteine + H(+)</text>
        <dbReference type="Rhea" id="RHEA:15197"/>
        <dbReference type="Rhea" id="RHEA-COMP:12418"/>
        <dbReference type="Rhea" id="RHEA-COMP:12419"/>
        <dbReference type="ChEBI" id="CHEBI:15378"/>
        <dbReference type="ChEBI" id="CHEBI:57856"/>
        <dbReference type="ChEBI" id="CHEBI:59789"/>
        <dbReference type="ChEBI" id="CHEBI:90615"/>
        <dbReference type="ChEBI" id="CHEBI:90616"/>
        <dbReference type="EC" id="2.1.1.72"/>
    </reaction>
</comment>
<dbReference type="RefSeq" id="WP_099451764.1">
    <property type="nucleotide sequence ID" value="NZ_CP024161.1"/>
</dbReference>
<evidence type="ECO:0000256" key="3">
    <source>
        <dbReference type="ARBA" id="ARBA00022679"/>
    </source>
</evidence>
<dbReference type="EMBL" id="CP024161">
    <property type="protein sequence ID" value="ATP59448.1"/>
    <property type="molecule type" value="Genomic_DNA"/>
</dbReference>
<dbReference type="InterPro" id="IPR003356">
    <property type="entry name" value="DNA_methylase_A-5"/>
</dbReference>
<dbReference type="SUPFAM" id="SSF53335">
    <property type="entry name" value="S-adenosyl-L-methionine-dependent methyltransferases"/>
    <property type="match status" value="1"/>
</dbReference>
<feature type="domain" description="DNA methylase adenine-specific" evidence="7">
    <location>
        <begin position="385"/>
        <end position="755"/>
    </location>
</feature>
<evidence type="ECO:0000256" key="5">
    <source>
        <dbReference type="ARBA" id="ARBA00023125"/>
    </source>
</evidence>
<evidence type="ECO:0000313" key="9">
    <source>
        <dbReference type="Proteomes" id="UP000224629"/>
    </source>
</evidence>
<evidence type="ECO:0000256" key="4">
    <source>
        <dbReference type="ARBA" id="ARBA00022747"/>
    </source>
</evidence>
<dbReference type="Pfam" id="PF02384">
    <property type="entry name" value="N6_Mtase"/>
    <property type="match status" value="1"/>
</dbReference>
<dbReference type="PANTHER" id="PTHR33841">
    <property type="entry name" value="DNA METHYLTRANSFERASE YEEA-RELATED"/>
    <property type="match status" value="1"/>
</dbReference>
<dbReference type="SUPFAM" id="SSF116734">
    <property type="entry name" value="DNA methylase specificity domain"/>
    <property type="match status" value="1"/>
</dbReference>
<reference evidence="8" key="1">
    <citation type="submission" date="2017-10" db="EMBL/GenBank/DDBJ databases">
        <title>Genome-wide analysis of the first isolated strain mycoplasma dispar GS01.</title>
        <authorList>
            <person name="Hao H."/>
            <person name="Chen S."/>
            <person name="Zhao P."/>
            <person name="Chu Y."/>
            <person name="Liu Y."/>
        </authorList>
    </citation>
    <scope>NUCLEOTIDE SEQUENCE [LARGE SCALE GENOMIC DNA]</scope>
    <source>
        <strain evidence="8">GS01</strain>
    </source>
</reference>
<evidence type="ECO:0000256" key="1">
    <source>
        <dbReference type="ARBA" id="ARBA00011900"/>
    </source>
</evidence>
<dbReference type="PANTHER" id="PTHR33841:SF6">
    <property type="entry name" value="TYPE II METHYLTRANSFERASE M.HINDII"/>
    <property type="match status" value="1"/>
</dbReference>
<keyword evidence="2" id="KW-0489">Methyltransferase</keyword>
<evidence type="ECO:0000256" key="6">
    <source>
        <dbReference type="ARBA" id="ARBA00047942"/>
    </source>
</evidence>
<keyword evidence="9" id="KW-1185">Reference proteome</keyword>
<dbReference type="EC" id="2.1.1.72" evidence="1"/>